<dbReference type="AlphaFoldDB" id="H8IAQ4"/>
<gene>
    <name evidence="1" type="ordered locus">Mtc_1816</name>
</gene>
<dbReference type="EMBL" id="CP003243">
    <property type="protein sequence ID" value="AFD00559.1"/>
    <property type="molecule type" value="Genomic_DNA"/>
</dbReference>
<evidence type="ECO:0000313" key="2">
    <source>
        <dbReference type="Proteomes" id="UP000005233"/>
    </source>
</evidence>
<dbReference type="OrthoDB" id="378548at2157"/>
<accession>H8IAQ4</accession>
<organism evidence="1 2">
    <name type="scientific">Methanocella conradii (strain DSM 24694 / JCM 17849 / CGMCC 1.5162 / HZ254)</name>
    <dbReference type="NCBI Taxonomy" id="1041930"/>
    <lineage>
        <taxon>Archaea</taxon>
        <taxon>Methanobacteriati</taxon>
        <taxon>Methanobacteriota</taxon>
        <taxon>Stenosarchaea group</taxon>
        <taxon>Methanomicrobia</taxon>
        <taxon>Methanocellales</taxon>
        <taxon>Methanocellaceae</taxon>
        <taxon>Methanocella</taxon>
    </lineage>
</organism>
<dbReference type="GeneID" id="43501132"/>
<protein>
    <submittedName>
        <fullName evidence="1">Uncharacterized protein</fullName>
    </submittedName>
</protein>
<keyword evidence="2" id="KW-1185">Reference proteome</keyword>
<reference evidence="1 2" key="1">
    <citation type="journal article" date="2012" name="J. Bacteriol.">
        <title>Complete genome sequence of a thermophilic methanogen, Methanocella conradii HZ254, isolated from Chinese rice field soil.</title>
        <authorList>
            <person name="Lu Z."/>
            <person name="Lu Y."/>
        </authorList>
    </citation>
    <scope>NUCLEOTIDE SEQUENCE [LARGE SCALE GENOMIC DNA]</scope>
    <source>
        <strain evidence="2">DSM 24694 / JCM 17849 / CGMCC 1.5162 / HZ254</strain>
    </source>
</reference>
<dbReference type="Proteomes" id="UP000005233">
    <property type="component" value="Chromosome"/>
</dbReference>
<dbReference type="RefSeq" id="WP_014406390.1">
    <property type="nucleotide sequence ID" value="NC_017034.1"/>
</dbReference>
<dbReference type="KEGG" id="mez:Mtc_1816"/>
<evidence type="ECO:0000313" key="1">
    <source>
        <dbReference type="EMBL" id="AFD00559.1"/>
    </source>
</evidence>
<sequence length="49" mass="5738">MKKSHESKASENKRKVTETSVYCKNTKRKYIYELLGGEIISERIVQCTE</sequence>
<name>H8IAQ4_METCZ</name>
<dbReference type="HOGENOM" id="CLU_3130825_0_0_2"/>
<proteinExistence type="predicted"/>